<comment type="caution">
    <text evidence="2">The sequence shown here is derived from an EMBL/GenBank/DDBJ whole genome shotgun (WGS) entry which is preliminary data.</text>
</comment>
<sequence>MMKINGVEVDTRGCQTALDVIIKHGFDVAYECKDGVCGACRCKVKGKPRNVKEMIGFYTAGETLVCSVSALSDIDIYI</sequence>
<gene>
    <name evidence="2" type="ORF">ACED35_24140</name>
</gene>
<dbReference type="PROSITE" id="PS51085">
    <property type="entry name" value="2FE2S_FER_2"/>
    <property type="match status" value="1"/>
</dbReference>
<dbReference type="InterPro" id="IPR012675">
    <property type="entry name" value="Beta-grasp_dom_sf"/>
</dbReference>
<dbReference type="PROSITE" id="PS00197">
    <property type="entry name" value="2FE2S_FER_1"/>
    <property type="match status" value="1"/>
</dbReference>
<reference evidence="2 3" key="1">
    <citation type="submission" date="2024-06" db="EMBL/GenBank/DDBJ databases">
        <authorList>
            <person name="Steensen K."/>
            <person name="Seneca J."/>
            <person name="Bartlau N."/>
            <person name="Yu A.X."/>
            <person name="Polz M.F."/>
        </authorList>
    </citation>
    <scope>NUCLEOTIDE SEQUENCE [LARGE SCALE GENOMIC DNA]</scope>
    <source>
        <strain evidence="2 3">1F260</strain>
    </source>
</reference>
<dbReference type="RefSeq" id="WP_371735090.1">
    <property type="nucleotide sequence ID" value="NZ_JBGONM010000130.1"/>
</dbReference>
<dbReference type="InterPro" id="IPR006058">
    <property type="entry name" value="2Fe2S_fd_BS"/>
</dbReference>
<dbReference type="EMBL" id="JBGONM010000130">
    <property type="protein sequence ID" value="MEZ8084202.1"/>
    <property type="molecule type" value="Genomic_DNA"/>
</dbReference>
<evidence type="ECO:0000259" key="1">
    <source>
        <dbReference type="PROSITE" id="PS51085"/>
    </source>
</evidence>
<evidence type="ECO:0000313" key="3">
    <source>
        <dbReference type="Proteomes" id="UP001569154"/>
    </source>
</evidence>
<protein>
    <submittedName>
        <fullName evidence="2">2Fe-2S iron-sulfur cluster-binding protein</fullName>
    </submittedName>
</protein>
<name>A0ABV4L941_9GAMM</name>
<keyword evidence="3" id="KW-1185">Reference proteome</keyword>
<proteinExistence type="predicted"/>
<feature type="domain" description="2Fe-2S ferredoxin-type" evidence="1">
    <location>
        <begin position="1"/>
        <end position="78"/>
    </location>
</feature>
<dbReference type="Gene3D" id="3.10.20.30">
    <property type="match status" value="1"/>
</dbReference>
<accession>A0ABV4L941</accession>
<dbReference type="Proteomes" id="UP001569154">
    <property type="component" value="Unassembled WGS sequence"/>
</dbReference>
<dbReference type="SUPFAM" id="SSF54292">
    <property type="entry name" value="2Fe-2S ferredoxin-like"/>
    <property type="match status" value="1"/>
</dbReference>
<dbReference type="CDD" id="cd00207">
    <property type="entry name" value="fer2"/>
    <property type="match status" value="1"/>
</dbReference>
<organism evidence="2 3">
    <name type="scientific">Enterovibrio norvegicus</name>
    <dbReference type="NCBI Taxonomy" id="188144"/>
    <lineage>
        <taxon>Bacteria</taxon>
        <taxon>Pseudomonadati</taxon>
        <taxon>Pseudomonadota</taxon>
        <taxon>Gammaproteobacteria</taxon>
        <taxon>Vibrionales</taxon>
        <taxon>Vibrionaceae</taxon>
        <taxon>Enterovibrio</taxon>
    </lineage>
</organism>
<evidence type="ECO:0000313" key="2">
    <source>
        <dbReference type="EMBL" id="MEZ8084202.1"/>
    </source>
</evidence>
<dbReference type="InterPro" id="IPR001041">
    <property type="entry name" value="2Fe-2S_ferredoxin-type"/>
</dbReference>
<dbReference type="InterPro" id="IPR036010">
    <property type="entry name" value="2Fe-2S_ferredoxin-like_sf"/>
</dbReference>
<dbReference type="Pfam" id="PF00111">
    <property type="entry name" value="Fer2"/>
    <property type="match status" value="1"/>
</dbReference>